<protein>
    <submittedName>
        <fullName evidence="3">Uncharacterized protein</fullName>
    </submittedName>
</protein>
<feature type="compositionally biased region" description="Polar residues" evidence="1">
    <location>
        <begin position="327"/>
        <end position="347"/>
    </location>
</feature>
<dbReference type="HOGENOM" id="CLU_799447_0_0_1"/>
<dbReference type="InterPro" id="IPR045564">
    <property type="entry name" value="DUF5910"/>
</dbReference>
<keyword evidence="2" id="KW-0472">Membrane</keyword>
<evidence type="ECO:0000313" key="3">
    <source>
        <dbReference type="EMBL" id="EKD17498.1"/>
    </source>
</evidence>
<feature type="region of interest" description="Disordered" evidence="1">
    <location>
        <begin position="326"/>
        <end position="347"/>
    </location>
</feature>
<organism evidence="3 4">
    <name type="scientific">Marssonina brunnea f. sp. multigermtubi (strain MB_m1)</name>
    <name type="common">Marssonina leaf spot fungus</name>
    <dbReference type="NCBI Taxonomy" id="1072389"/>
    <lineage>
        <taxon>Eukaryota</taxon>
        <taxon>Fungi</taxon>
        <taxon>Dikarya</taxon>
        <taxon>Ascomycota</taxon>
        <taxon>Pezizomycotina</taxon>
        <taxon>Leotiomycetes</taxon>
        <taxon>Helotiales</taxon>
        <taxon>Drepanopezizaceae</taxon>
        <taxon>Drepanopeziza</taxon>
    </lineage>
</organism>
<gene>
    <name evidence="3" type="ORF">MBM_04359</name>
</gene>
<evidence type="ECO:0000256" key="1">
    <source>
        <dbReference type="SAM" id="MobiDB-lite"/>
    </source>
</evidence>
<name>K1X9V0_MARBU</name>
<dbReference type="OrthoDB" id="4540223at2759"/>
<dbReference type="Pfam" id="PF19287">
    <property type="entry name" value="DUF5910"/>
    <property type="match status" value="1"/>
</dbReference>
<dbReference type="InParanoid" id="K1X9V0"/>
<dbReference type="KEGG" id="mbe:MBM_04359"/>
<dbReference type="GeneID" id="18760294"/>
<keyword evidence="4" id="KW-1185">Reference proteome</keyword>
<proteinExistence type="predicted"/>
<reference evidence="3 4" key="1">
    <citation type="journal article" date="2012" name="BMC Genomics">
        <title>Sequencing the genome of Marssonina brunnea reveals fungus-poplar co-evolution.</title>
        <authorList>
            <person name="Zhu S."/>
            <person name="Cao Y.-Z."/>
            <person name="Jiang C."/>
            <person name="Tan B.-Y."/>
            <person name="Wang Z."/>
            <person name="Feng S."/>
            <person name="Zhang L."/>
            <person name="Su X.-H."/>
            <person name="Brejova B."/>
            <person name="Vinar T."/>
            <person name="Xu M."/>
            <person name="Wang M.-X."/>
            <person name="Zhang S.-G."/>
            <person name="Huang M.-R."/>
            <person name="Wu R."/>
            <person name="Zhou Y."/>
        </authorList>
    </citation>
    <scope>NUCLEOTIDE SEQUENCE [LARGE SCALE GENOMIC DNA]</scope>
    <source>
        <strain evidence="3 4">MB_m1</strain>
    </source>
</reference>
<feature type="transmembrane region" description="Helical" evidence="2">
    <location>
        <begin position="54"/>
        <end position="72"/>
    </location>
</feature>
<sequence length="347" mass="40067">MPTFWNRFPPPRENHGPITSKWLIFYQFFKGKSTQVSRVGDTDVARPGQIFFKLNPWILTIASFLIGLLILFKAESLYHGTGLSITPRGCLRSLVSTLNPLFSIPSRGNTYACDVMNREESIRGEIYILSSTSERIDNPFLYPLLWQACSPSAQAIRELLGYITVTPEEAMNINSFRTLSGFGLQKQGMIGEGIYFRLEIEAWGWDEVGPRWYCVADAHRGKMDKVEKVYIPELWPKPIENGVYLMTALWNRGEDAIREFILNLFDRRKNPDKVIRFSRIPNFGWDMQMLIPTYYLQNEELGIKSTCFETREALKDYSNKPADWSRWISTENPGDLDINTQDLPEHP</sequence>
<keyword evidence="2" id="KW-0812">Transmembrane</keyword>
<dbReference type="EMBL" id="JH921436">
    <property type="protein sequence ID" value="EKD17498.1"/>
    <property type="molecule type" value="Genomic_DNA"/>
</dbReference>
<dbReference type="AlphaFoldDB" id="K1X9V0"/>
<evidence type="ECO:0000313" key="4">
    <source>
        <dbReference type="Proteomes" id="UP000006753"/>
    </source>
</evidence>
<accession>K1X9V0</accession>
<dbReference type="Proteomes" id="UP000006753">
    <property type="component" value="Unassembled WGS sequence"/>
</dbReference>
<keyword evidence="2" id="KW-1133">Transmembrane helix</keyword>
<evidence type="ECO:0000256" key="2">
    <source>
        <dbReference type="SAM" id="Phobius"/>
    </source>
</evidence>